<evidence type="ECO:0000256" key="2">
    <source>
        <dbReference type="ARBA" id="ARBA00022801"/>
    </source>
</evidence>
<feature type="region of interest" description="Disordered" evidence="3">
    <location>
        <begin position="151"/>
        <end position="171"/>
    </location>
</feature>
<feature type="compositionally biased region" description="Basic and acidic residues" evidence="3">
    <location>
        <begin position="151"/>
        <end position="167"/>
    </location>
</feature>
<feature type="domain" description="Serine hydrolase" evidence="4">
    <location>
        <begin position="9"/>
        <end position="221"/>
    </location>
</feature>
<dbReference type="InterPro" id="IPR005645">
    <property type="entry name" value="FSH-like_dom"/>
</dbReference>
<dbReference type="Proteomes" id="UP001590950">
    <property type="component" value="Unassembled WGS sequence"/>
</dbReference>
<reference evidence="5 6" key="1">
    <citation type="submission" date="2024-09" db="EMBL/GenBank/DDBJ databases">
        <title>Rethinking Asexuality: The Enigmatic Case of Functional Sexual Genes in Lepraria (Stereocaulaceae).</title>
        <authorList>
            <person name="Doellman M."/>
            <person name="Sun Y."/>
            <person name="Barcenas-Pena A."/>
            <person name="Lumbsch H.T."/>
            <person name="Grewe F."/>
        </authorList>
    </citation>
    <scope>NUCLEOTIDE SEQUENCE [LARGE SCALE GENOMIC DNA]</scope>
    <source>
        <strain evidence="5 6">Mercado 3170</strain>
    </source>
</reference>
<name>A0ABR4ACL7_9LECA</name>
<dbReference type="Pfam" id="PF03959">
    <property type="entry name" value="FSH1"/>
    <property type="match status" value="1"/>
</dbReference>
<evidence type="ECO:0000259" key="4">
    <source>
        <dbReference type="Pfam" id="PF03959"/>
    </source>
</evidence>
<comment type="similarity">
    <text evidence="1">Belongs to the LovG family.</text>
</comment>
<dbReference type="PANTHER" id="PTHR48070">
    <property type="entry name" value="ESTERASE OVCA2"/>
    <property type="match status" value="1"/>
</dbReference>
<dbReference type="Gene3D" id="3.40.50.1820">
    <property type="entry name" value="alpha/beta hydrolase"/>
    <property type="match status" value="1"/>
</dbReference>
<proteinExistence type="inferred from homology"/>
<keyword evidence="6" id="KW-1185">Reference proteome</keyword>
<gene>
    <name evidence="5" type="ORF">N7G274_004946</name>
</gene>
<dbReference type="PANTHER" id="PTHR48070:SF3">
    <property type="entry name" value="ESTERASE DBAE-RELATED"/>
    <property type="match status" value="1"/>
</dbReference>
<dbReference type="SUPFAM" id="SSF53474">
    <property type="entry name" value="alpha/beta-Hydrolases"/>
    <property type="match status" value="1"/>
</dbReference>
<comment type="caution">
    <text evidence="5">The sequence shown here is derived from an EMBL/GenBank/DDBJ whole genome shotgun (WGS) entry which is preliminary data.</text>
</comment>
<dbReference type="InterPro" id="IPR029058">
    <property type="entry name" value="AB_hydrolase_fold"/>
</dbReference>
<sequence length="266" mass="29053">MAEPSNSHLPRILCLHGGGTSAMIFKIQTRRLQWSLRQHFRFVFVDAPFESAAGPGVLPIFEGCGPYYKWVVPESTTPERDQQRVRQVLRKAIADDSGDGEFVGLLGFSQGGRMVAGLLAVQEEGEATGLPYWQFAVLLCASYPPLSMSNERARKEPKGPVDVHGEDPEPEEREIISIPSVHVRGTLDPHCEKGRRLAKYFNRETSVSMEFVMGHHLPGAAGDSTSSKGDTDAIRDAVLRAYAGDLNADRDAGSSANGINFAQNTV</sequence>
<dbReference type="EMBL" id="JBEFKJ010000014">
    <property type="protein sequence ID" value="KAL2042454.1"/>
    <property type="molecule type" value="Genomic_DNA"/>
</dbReference>
<evidence type="ECO:0000313" key="6">
    <source>
        <dbReference type="Proteomes" id="UP001590950"/>
    </source>
</evidence>
<accession>A0ABR4ACL7</accession>
<evidence type="ECO:0000256" key="1">
    <source>
        <dbReference type="ARBA" id="ARBA00005863"/>
    </source>
</evidence>
<evidence type="ECO:0000256" key="3">
    <source>
        <dbReference type="SAM" id="MobiDB-lite"/>
    </source>
</evidence>
<organism evidence="5 6">
    <name type="scientific">Stereocaulon virgatum</name>
    <dbReference type="NCBI Taxonomy" id="373712"/>
    <lineage>
        <taxon>Eukaryota</taxon>
        <taxon>Fungi</taxon>
        <taxon>Dikarya</taxon>
        <taxon>Ascomycota</taxon>
        <taxon>Pezizomycotina</taxon>
        <taxon>Lecanoromycetes</taxon>
        <taxon>OSLEUM clade</taxon>
        <taxon>Lecanoromycetidae</taxon>
        <taxon>Lecanorales</taxon>
        <taxon>Lecanorineae</taxon>
        <taxon>Stereocaulaceae</taxon>
        <taxon>Stereocaulon</taxon>
    </lineage>
</organism>
<evidence type="ECO:0000313" key="5">
    <source>
        <dbReference type="EMBL" id="KAL2042454.1"/>
    </source>
</evidence>
<keyword evidence="2" id="KW-0378">Hydrolase</keyword>
<protein>
    <recommendedName>
        <fullName evidence="4">Serine hydrolase domain-containing protein</fullName>
    </recommendedName>
</protein>
<dbReference type="InterPro" id="IPR050593">
    <property type="entry name" value="LovG"/>
</dbReference>